<keyword evidence="2" id="KW-1185">Reference proteome</keyword>
<sequence>MKKLVLAASVVALAMTSCGQQKCNCNCGCDKCACSAETTVADVDSTASGWDYVVRENLDLSQLPKDKDGYYVIFDGKTLNGWRGYNRDDVPAKWSVDNGAIKFSGSGAGEAQSADGGDLIFNHKFKNFELDLEYKVSEGGNSGIFYLAEEAVRHTPEGDQPLAIWQTASEYQVLDNERHPDANLGVDGNRQSASLYDMIPAKPQNAKPAGEWNKAKITVYKGTVVHSQNGQNVVEYHLWTPQWNDMLKNSKFAPGGPCEPAYDLLSNMGGDNHEGYIGFQDHGDDVWFRNIRVKVLD</sequence>
<protein>
    <submittedName>
        <fullName evidence="1">DUF1080 domain-containing protein</fullName>
    </submittedName>
</protein>
<evidence type="ECO:0000313" key="2">
    <source>
        <dbReference type="Proteomes" id="UP000305401"/>
    </source>
</evidence>
<dbReference type="EMBL" id="SSTG01000139">
    <property type="protein sequence ID" value="THG45220.1"/>
    <property type="molecule type" value="Genomic_DNA"/>
</dbReference>
<proteinExistence type="predicted"/>
<accession>A0AC61S3N2</accession>
<dbReference type="Proteomes" id="UP000305401">
    <property type="component" value="Unassembled WGS sequence"/>
</dbReference>
<gene>
    <name evidence="1" type="ORF">E5990_09180</name>
</gene>
<name>A0AC61S3N2_9BACT</name>
<reference evidence="1" key="1">
    <citation type="submission" date="2019-04" db="EMBL/GenBank/DDBJ databases">
        <title>Microbes associate with the intestines of laboratory mice.</title>
        <authorList>
            <person name="Navarre W."/>
            <person name="Wong E."/>
            <person name="Huang K.C."/>
            <person name="Tropini C."/>
            <person name="Ng K."/>
            <person name="Yu B."/>
        </authorList>
    </citation>
    <scope>NUCLEOTIDE SEQUENCE</scope>
    <source>
        <strain evidence="1">NM86_A22</strain>
    </source>
</reference>
<organism evidence="1 2">
    <name type="scientific">Muribaculum caecicola</name>
    <dbReference type="NCBI Taxonomy" id="3038144"/>
    <lineage>
        <taxon>Bacteria</taxon>
        <taxon>Pseudomonadati</taxon>
        <taxon>Bacteroidota</taxon>
        <taxon>Bacteroidia</taxon>
        <taxon>Bacteroidales</taxon>
        <taxon>Muribaculaceae</taxon>
        <taxon>Muribaculum</taxon>
    </lineage>
</organism>
<comment type="caution">
    <text evidence="1">The sequence shown here is derived from an EMBL/GenBank/DDBJ whole genome shotgun (WGS) entry which is preliminary data.</text>
</comment>
<evidence type="ECO:0000313" key="1">
    <source>
        <dbReference type="EMBL" id="THG45220.1"/>
    </source>
</evidence>